<evidence type="ECO:0000313" key="4">
    <source>
        <dbReference type="Proteomes" id="UP000028582"/>
    </source>
</evidence>
<comment type="caution">
    <text evidence="3">The sequence shown here is derived from an EMBL/GenBank/DDBJ whole genome shotgun (WGS) entry which is preliminary data.</text>
</comment>
<dbReference type="AlphaFoldDB" id="A0A080ZRB3"/>
<feature type="non-terminal residue" evidence="3">
    <location>
        <position position="1"/>
    </location>
</feature>
<evidence type="ECO:0000313" key="3">
    <source>
        <dbReference type="EMBL" id="ETO69174.1"/>
    </source>
</evidence>
<proteinExistence type="predicted"/>
<sequence>GRSRRASRPAGTSGGRAGIMIPQNIRNQIPVIDGTQVCVRFQSVKGCSFAKCKQRHEIHRLPDEVVAWLTGLHGGLKSEHPQRE</sequence>
<organism evidence="3 4">
    <name type="scientific">Phytophthora nicotianae P1976</name>
    <dbReference type="NCBI Taxonomy" id="1317066"/>
    <lineage>
        <taxon>Eukaryota</taxon>
        <taxon>Sar</taxon>
        <taxon>Stramenopiles</taxon>
        <taxon>Oomycota</taxon>
        <taxon>Peronosporomycetes</taxon>
        <taxon>Peronosporales</taxon>
        <taxon>Peronosporaceae</taxon>
        <taxon>Phytophthora</taxon>
    </lineage>
</organism>
<evidence type="ECO:0000256" key="1">
    <source>
        <dbReference type="PROSITE-ProRule" id="PRU00723"/>
    </source>
</evidence>
<keyword evidence="1" id="KW-0862">Zinc</keyword>
<dbReference type="PROSITE" id="PS50103">
    <property type="entry name" value="ZF_C3H1"/>
    <property type="match status" value="1"/>
</dbReference>
<reference evidence="3 4" key="1">
    <citation type="submission" date="2013-11" db="EMBL/GenBank/DDBJ databases">
        <title>The Genome Sequence of Phytophthora parasitica P1976.</title>
        <authorList>
            <consortium name="The Broad Institute Genomics Platform"/>
            <person name="Russ C."/>
            <person name="Tyler B."/>
            <person name="Panabieres F."/>
            <person name="Shan W."/>
            <person name="Tripathy S."/>
            <person name="Grunwald N."/>
            <person name="Machado M."/>
            <person name="Johnson C.S."/>
            <person name="Walker B."/>
            <person name="Young S."/>
            <person name="Zeng Q."/>
            <person name="Gargeya S."/>
            <person name="Fitzgerald M."/>
            <person name="Haas B."/>
            <person name="Abouelleil A."/>
            <person name="Allen A.W."/>
            <person name="Alvarado L."/>
            <person name="Arachchi H.M."/>
            <person name="Berlin A.M."/>
            <person name="Chapman S.B."/>
            <person name="Gainer-Dewar J."/>
            <person name="Goldberg J."/>
            <person name="Griggs A."/>
            <person name="Gujja S."/>
            <person name="Hansen M."/>
            <person name="Howarth C."/>
            <person name="Imamovic A."/>
            <person name="Ireland A."/>
            <person name="Larimer J."/>
            <person name="McCowan C."/>
            <person name="Murphy C."/>
            <person name="Pearson M."/>
            <person name="Poon T.W."/>
            <person name="Priest M."/>
            <person name="Roberts A."/>
            <person name="Saif S."/>
            <person name="Shea T."/>
            <person name="Sisk P."/>
            <person name="Sykes S."/>
            <person name="Wortman J."/>
            <person name="Nusbaum C."/>
            <person name="Birren B."/>
        </authorList>
    </citation>
    <scope>NUCLEOTIDE SEQUENCE [LARGE SCALE GENOMIC DNA]</scope>
    <source>
        <strain evidence="3 4">P1976</strain>
    </source>
</reference>
<dbReference type="EMBL" id="ANJA01002570">
    <property type="protein sequence ID" value="ETO69174.1"/>
    <property type="molecule type" value="Genomic_DNA"/>
</dbReference>
<dbReference type="Proteomes" id="UP000028582">
    <property type="component" value="Unassembled WGS sequence"/>
</dbReference>
<accession>A0A080ZRB3</accession>
<name>A0A080ZRB3_PHYNI</name>
<feature type="domain" description="C3H1-type" evidence="2">
    <location>
        <begin position="32"/>
        <end position="59"/>
    </location>
</feature>
<gene>
    <name evidence="3" type="ORF">F444_14164</name>
</gene>
<dbReference type="GO" id="GO:0008270">
    <property type="term" value="F:zinc ion binding"/>
    <property type="evidence" value="ECO:0007669"/>
    <property type="project" value="UniProtKB-KW"/>
</dbReference>
<feature type="zinc finger region" description="C3H1-type" evidence="1">
    <location>
        <begin position="32"/>
        <end position="59"/>
    </location>
</feature>
<keyword evidence="1" id="KW-0863">Zinc-finger</keyword>
<dbReference type="OrthoDB" id="107260at2759"/>
<evidence type="ECO:0000259" key="2">
    <source>
        <dbReference type="PROSITE" id="PS50103"/>
    </source>
</evidence>
<dbReference type="InterPro" id="IPR000571">
    <property type="entry name" value="Znf_CCCH"/>
</dbReference>
<keyword evidence="1" id="KW-0479">Metal-binding</keyword>
<protein>
    <recommendedName>
        <fullName evidence="2">C3H1-type domain-containing protein</fullName>
    </recommendedName>
</protein>